<organism evidence="6 7">
    <name type="scientific">Buddleja alternifolia</name>
    <dbReference type="NCBI Taxonomy" id="168488"/>
    <lineage>
        <taxon>Eukaryota</taxon>
        <taxon>Viridiplantae</taxon>
        <taxon>Streptophyta</taxon>
        <taxon>Embryophyta</taxon>
        <taxon>Tracheophyta</taxon>
        <taxon>Spermatophyta</taxon>
        <taxon>Magnoliopsida</taxon>
        <taxon>eudicotyledons</taxon>
        <taxon>Gunneridae</taxon>
        <taxon>Pentapetalae</taxon>
        <taxon>asterids</taxon>
        <taxon>lamiids</taxon>
        <taxon>Lamiales</taxon>
        <taxon>Scrophulariaceae</taxon>
        <taxon>Buddlejeae</taxon>
        <taxon>Buddleja</taxon>
    </lineage>
</organism>
<feature type="domain" description="BZIP" evidence="5">
    <location>
        <begin position="95"/>
        <end position="144"/>
    </location>
</feature>
<dbReference type="Proteomes" id="UP000826271">
    <property type="component" value="Unassembled WGS sequence"/>
</dbReference>
<reference evidence="6" key="1">
    <citation type="submission" date="2019-10" db="EMBL/GenBank/DDBJ databases">
        <authorList>
            <person name="Zhang R."/>
            <person name="Pan Y."/>
            <person name="Wang J."/>
            <person name="Ma R."/>
            <person name="Yu S."/>
        </authorList>
    </citation>
    <scope>NUCLEOTIDE SEQUENCE</scope>
    <source>
        <strain evidence="6">LA-IB0</strain>
        <tissue evidence="6">Leaf</tissue>
    </source>
</reference>
<evidence type="ECO:0000313" key="6">
    <source>
        <dbReference type="EMBL" id="KAG8390018.1"/>
    </source>
</evidence>
<dbReference type="Gene3D" id="1.20.5.170">
    <property type="match status" value="1"/>
</dbReference>
<dbReference type="CDD" id="cd14707">
    <property type="entry name" value="bZIP_plant_BZIP46"/>
    <property type="match status" value="1"/>
</dbReference>
<gene>
    <name evidence="6" type="ORF">BUALT_Bualt01G0039600</name>
</gene>
<name>A0AAV6Y5M8_9LAMI</name>
<comment type="subcellular location">
    <subcellularLocation>
        <location evidence="1">Nucleus</location>
    </subcellularLocation>
</comment>
<evidence type="ECO:0000256" key="4">
    <source>
        <dbReference type="SAM" id="MobiDB-lite"/>
    </source>
</evidence>
<dbReference type="PANTHER" id="PTHR22952">
    <property type="entry name" value="CAMP-RESPONSE ELEMENT BINDING PROTEIN-RELATED"/>
    <property type="match status" value="1"/>
</dbReference>
<dbReference type="PROSITE" id="PS50217">
    <property type="entry name" value="BZIP"/>
    <property type="match status" value="1"/>
</dbReference>
<proteinExistence type="predicted"/>
<evidence type="ECO:0000256" key="3">
    <source>
        <dbReference type="ARBA" id="ARBA00023242"/>
    </source>
</evidence>
<dbReference type="AlphaFoldDB" id="A0AAV6Y5M8"/>
<evidence type="ECO:0000256" key="1">
    <source>
        <dbReference type="ARBA" id="ARBA00004123"/>
    </source>
</evidence>
<dbReference type="GO" id="GO:0003677">
    <property type="term" value="F:DNA binding"/>
    <property type="evidence" value="ECO:0007669"/>
    <property type="project" value="UniProtKB-KW"/>
</dbReference>
<keyword evidence="2" id="KW-0238">DNA-binding</keyword>
<dbReference type="InterPro" id="IPR046347">
    <property type="entry name" value="bZIP_sf"/>
</dbReference>
<dbReference type="SMART" id="SM00338">
    <property type="entry name" value="BRLZ"/>
    <property type="match status" value="1"/>
</dbReference>
<feature type="region of interest" description="Disordered" evidence="4">
    <location>
        <begin position="152"/>
        <end position="174"/>
    </location>
</feature>
<dbReference type="PROSITE" id="PS00036">
    <property type="entry name" value="BZIP_BASIC"/>
    <property type="match status" value="1"/>
</dbReference>
<sequence>MNVNGAPKQPTLGYGALMGIIPSSNPLSGPGIRGGIVGILHPTTNNYSMVQNVTLESGGLCMVGIGSSSVSSDGVSKSNGDTSSVSKSAPLETVVERRRRRMIKNRKSAARSRARKQAYTSELEAEVAKLKEENEELRKKQAEMIELQKNQVTEMMNQQNRNKRRCGRRTQTGP</sequence>
<comment type="caution">
    <text evidence="6">The sequence shown here is derived from an EMBL/GenBank/DDBJ whole genome shotgun (WGS) entry which is preliminary data.</text>
</comment>
<dbReference type="GO" id="GO:0003700">
    <property type="term" value="F:DNA-binding transcription factor activity"/>
    <property type="evidence" value="ECO:0007669"/>
    <property type="project" value="InterPro"/>
</dbReference>
<dbReference type="PANTHER" id="PTHR22952:SF463">
    <property type="entry name" value="ABSCISIC ACID-INSENSITIVE 5-LIKE PROTEIN 7"/>
    <property type="match status" value="1"/>
</dbReference>
<keyword evidence="3" id="KW-0539">Nucleus</keyword>
<dbReference type="Pfam" id="PF00170">
    <property type="entry name" value="bZIP_1"/>
    <property type="match status" value="1"/>
</dbReference>
<evidence type="ECO:0000259" key="5">
    <source>
        <dbReference type="PROSITE" id="PS50217"/>
    </source>
</evidence>
<dbReference type="InterPro" id="IPR004827">
    <property type="entry name" value="bZIP"/>
</dbReference>
<dbReference type="InterPro" id="IPR043452">
    <property type="entry name" value="BZIP46-like"/>
</dbReference>
<evidence type="ECO:0000313" key="7">
    <source>
        <dbReference type="Proteomes" id="UP000826271"/>
    </source>
</evidence>
<dbReference type="EMBL" id="WHWC01000001">
    <property type="protein sequence ID" value="KAG8390018.1"/>
    <property type="molecule type" value="Genomic_DNA"/>
</dbReference>
<protein>
    <recommendedName>
        <fullName evidence="5">BZIP domain-containing protein</fullName>
    </recommendedName>
</protein>
<keyword evidence="7" id="KW-1185">Reference proteome</keyword>
<feature type="region of interest" description="Disordered" evidence="4">
    <location>
        <begin position="71"/>
        <end position="92"/>
    </location>
</feature>
<dbReference type="GO" id="GO:0045893">
    <property type="term" value="P:positive regulation of DNA-templated transcription"/>
    <property type="evidence" value="ECO:0007669"/>
    <property type="project" value="InterPro"/>
</dbReference>
<dbReference type="GO" id="GO:0005634">
    <property type="term" value="C:nucleus"/>
    <property type="evidence" value="ECO:0007669"/>
    <property type="project" value="UniProtKB-SubCell"/>
</dbReference>
<accession>A0AAV6Y5M8</accession>
<dbReference type="SUPFAM" id="SSF57959">
    <property type="entry name" value="Leucine zipper domain"/>
    <property type="match status" value="1"/>
</dbReference>
<evidence type="ECO:0000256" key="2">
    <source>
        <dbReference type="ARBA" id="ARBA00023125"/>
    </source>
</evidence>